<evidence type="ECO:0000256" key="4">
    <source>
        <dbReference type="ARBA" id="ARBA00022737"/>
    </source>
</evidence>
<reference evidence="14 15" key="1">
    <citation type="journal article" date="2023" name="Mol. Biol. Evol.">
        <title>Genomics of Secondarily Temperate Adaptation in the Only Non-Antarctic Icefish.</title>
        <authorList>
            <person name="Rivera-Colon A.G."/>
            <person name="Rayamajhi N."/>
            <person name="Minhas B.F."/>
            <person name="Madrigal G."/>
            <person name="Bilyk K.T."/>
            <person name="Yoon V."/>
            <person name="Hune M."/>
            <person name="Gregory S."/>
            <person name="Cheng C.H.C."/>
            <person name="Catchen J.M."/>
        </authorList>
    </citation>
    <scope>NUCLEOTIDE SEQUENCE [LARGE SCALE GENOMIC DNA]</scope>
    <source>
        <strain evidence="14">JC2023a</strain>
    </source>
</reference>
<feature type="domain" description="SRCR" evidence="13">
    <location>
        <begin position="934"/>
        <end position="1003"/>
    </location>
</feature>
<dbReference type="FunFam" id="3.10.250.10:FF:000016">
    <property type="entry name" value="Scavenger receptor cysteine-rich protein type 12"/>
    <property type="match status" value="2"/>
</dbReference>
<evidence type="ECO:0000256" key="2">
    <source>
        <dbReference type="ARBA" id="ARBA00022692"/>
    </source>
</evidence>
<evidence type="ECO:0000313" key="15">
    <source>
        <dbReference type="Proteomes" id="UP001335648"/>
    </source>
</evidence>
<feature type="domain" description="SRCR" evidence="13">
    <location>
        <begin position="609"/>
        <end position="712"/>
    </location>
</feature>
<feature type="disulfide bond" evidence="9">
    <location>
        <begin position="90"/>
        <end position="100"/>
    </location>
</feature>
<dbReference type="PANTHER" id="PTHR48071">
    <property type="entry name" value="SRCR DOMAIN-CONTAINING PROTEIN"/>
    <property type="match status" value="1"/>
</dbReference>
<dbReference type="InterPro" id="IPR001190">
    <property type="entry name" value="SRCR"/>
</dbReference>
<evidence type="ECO:0000313" key="14">
    <source>
        <dbReference type="EMBL" id="KAK5894160.1"/>
    </source>
</evidence>
<feature type="disulfide bond" evidence="9">
    <location>
        <begin position="1072"/>
        <end position="1082"/>
    </location>
</feature>
<accession>A0AAN8BZB7</accession>
<dbReference type="Pfam" id="PF00530">
    <property type="entry name" value="SRCR"/>
    <property type="match status" value="7"/>
</dbReference>
<feature type="domain" description="SRCR" evidence="13">
    <location>
        <begin position="126"/>
        <end position="227"/>
    </location>
</feature>
<keyword evidence="3 12" id="KW-0732">Signal</keyword>
<feature type="disulfide bond" evidence="9">
    <location>
        <begin position="367"/>
        <end position="377"/>
    </location>
</feature>
<comment type="caution">
    <text evidence="9">Lacks conserved residue(s) required for the propagation of feature annotation.</text>
</comment>
<evidence type="ECO:0000256" key="3">
    <source>
        <dbReference type="ARBA" id="ARBA00022729"/>
    </source>
</evidence>
<evidence type="ECO:0000256" key="6">
    <source>
        <dbReference type="ARBA" id="ARBA00023136"/>
    </source>
</evidence>
<feature type="domain" description="SRCR" evidence="13">
    <location>
        <begin position="22"/>
        <end position="134"/>
    </location>
</feature>
<feature type="transmembrane region" description="Helical" evidence="11">
    <location>
        <begin position="1116"/>
        <end position="1141"/>
    </location>
</feature>
<feature type="chain" id="PRO_5043022839" description="SRCR domain-containing protein" evidence="12">
    <location>
        <begin position="17"/>
        <end position="1300"/>
    </location>
</feature>
<dbReference type="Proteomes" id="UP001335648">
    <property type="component" value="Unassembled WGS sequence"/>
</dbReference>
<keyword evidence="6 11" id="KW-0472">Membrane</keyword>
<feature type="signal peptide" evidence="12">
    <location>
        <begin position="1"/>
        <end position="16"/>
    </location>
</feature>
<dbReference type="SUPFAM" id="SSF56487">
    <property type="entry name" value="SRCR-like"/>
    <property type="match status" value="9"/>
</dbReference>
<comment type="subcellular location">
    <subcellularLocation>
        <location evidence="1">Membrane</location>
        <topology evidence="1">Single-pass membrane protein</topology>
    </subcellularLocation>
</comment>
<evidence type="ECO:0000256" key="1">
    <source>
        <dbReference type="ARBA" id="ARBA00004167"/>
    </source>
</evidence>
<evidence type="ECO:0000256" key="10">
    <source>
        <dbReference type="SAM" id="MobiDB-lite"/>
    </source>
</evidence>
<feature type="disulfide bond" evidence="9">
    <location>
        <begin position="680"/>
        <end position="690"/>
    </location>
</feature>
<dbReference type="Gene3D" id="3.10.250.10">
    <property type="entry name" value="SRCR-like domain"/>
    <property type="match status" value="9"/>
</dbReference>
<feature type="domain" description="SRCR" evidence="13">
    <location>
        <begin position="293"/>
        <end position="396"/>
    </location>
</feature>
<gene>
    <name evidence="14" type="ORF">CesoFtcFv8_010880</name>
</gene>
<evidence type="ECO:0000256" key="9">
    <source>
        <dbReference type="PROSITE-ProRule" id="PRU00196"/>
    </source>
</evidence>
<dbReference type="SMART" id="SM00202">
    <property type="entry name" value="SR"/>
    <property type="match status" value="4"/>
</dbReference>
<name>A0AAN8BZB7_9TELE</name>
<organism evidence="14 15">
    <name type="scientific">Champsocephalus esox</name>
    <name type="common">pike icefish</name>
    <dbReference type="NCBI Taxonomy" id="159716"/>
    <lineage>
        <taxon>Eukaryota</taxon>
        <taxon>Metazoa</taxon>
        <taxon>Chordata</taxon>
        <taxon>Craniata</taxon>
        <taxon>Vertebrata</taxon>
        <taxon>Euteleostomi</taxon>
        <taxon>Actinopterygii</taxon>
        <taxon>Neopterygii</taxon>
        <taxon>Teleostei</taxon>
        <taxon>Neoteleostei</taxon>
        <taxon>Acanthomorphata</taxon>
        <taxon>Eupercaria</taxon>
        <taxon>Perciformes</taxon>
        <taxon>Notothenioidei</taxon>
        <taxon>Channichthyidae</taxon>
        <taxon>Champsocephalus</taxon>
    </lineage>
</organism>
<dbReference type="PRINTS" id="PR00258">
    <property type="entry name" value="SPERACTRCPTR"/>
</dbReference>
<keyword evidence="7 9" id="KW-1015">Disulfide bond</keyword>
<dbReference type="GO" id="GO:0005886">
    <property type="term" value="C:plasma membrane"/>
    <property type="evidence" value="ECO:0007669"/>
    <property type="project" value="TreeGrafter"/>
</dbReference>
<dbReference type="InterPro" id="IPR036772">
    <property type="entry name" value="SRCR-like_dom_sf"/>
</dbReference>
<feature type="domain" description="SRCR" evidence="13">
    <location>
        <begin position="515"/>
        <end position="612"/>
    </location>
</feature>
<dbReference type="EMBL" id="JAULUE010002054">
    <property type="protein sequence ID" value="KAK5894160.1"/>
    <property type="molecule type" value="Genomic_DNA"/>
</dbReference>
<sequence>MMLLLFLFLLLCTAIAKDEDRLILIDGSNPCEGIIQIYHDNKLGYIGDKHWSEKTEDVVCKSTQCGQGNGSTQEPAMRPLDRVWLNEVKCKGHESHLGECMHPGFGISQFDTGTLRKIQCSNKINISLDGYACAGAVKYSTDAGETYSGNFCKDNGWDKDKDAPNLLCKSLKCGTAKEIPKKPWITLKKSEKMWADCSGIKGLTNLWQCATAKKGSACLNPATVICSDHEILQLSGDASNVCSGLLRQRNGKTWTPVRDIKRSTEWCERMNCGTSAHSSPADDGLQLNCTDNVRVVLMDKGEPSHCYGEVYIERNNYSQPVCASLWSDKEAEVVCNELRCGSSVLGNDEKSSRGEDMDDVIMHNVECSGTESSLWHCRAQRDQNLRCSSKAYVVCSESMEVRLKDTPGTCAGRLEIKYEGKWQRVDKQGWEDKNSNVVCNQLNCTESVKNKGNFQKYSQGSGAFLAKTITCGRNDDSISKCVVKNRSPGYSDITGRLDSNVKTEAVGITCKGHAMIFLDGDSCSGKVGIKTLKQKYWLSGSNVTWNKETANTVCQEMHCGGVLNVNNTLPGREENVWDKFYSCSGNETSLFNCGETQNPKDLNFTIATVKCSGEKTMKLSEGCLGYVNVCLNGECGGVCANPWTEEDSRMLCTSQNCGEHVLKPINKTKAMEVKFKSVHCTEMTHNLTKCNMVSFDDNDTTCNNDPAYVVCSGSVKPRFTPSREKCSGGLEVNYEKQWLPVCKDALKDIKTRHTICRELDCGQAADEIKDGPKTAKGHVLSEIDESGDDSKALKQCMMKTNAGPCTPADLQCSSSSMFALFGGTACSGNLFVHSKDNNKSAVSTEGWTETMGNILCSNLNCGNLISNETRKTTASWTTSFSCAGVQNLKSIWDCETSPLPSSNTNQIFIKCQDEPKVNLSTQCAGEVTVNDLEVCNTNWEDRYSRLVCQELRCSNAIGFSAVKEPIKNKDYFHVNCEENHYQIGQCKRVKGKCEKTLVSVFCAGNVKFKSTEECGGQIQVNYRNKWEKVCPLAKPFPEKLLETLCENCEGYNSSIKGSEVFNRVDLETTLSCTKDHNDLMHCVEQKRCVGQKPAEIYCNGYVPKPEKTAAHSPPPVGIILGVGLLLVLVIIIVVIIQICIVNKGKNISMRMLRKRMSTKEVEIESGDYDNVPDMSNQMEDLGAARFREDGSFHSNNDVSDAAEMQPLTLQTLTAAEGEHLLQDVPMDKVSGKFCSSFIPSVYNGVTAEEEDPQEDYDDIEACPEFTQTEAEVHESPQESTAEEPLLVEGDDDYLVPGQDG</sequence>
<feature type="region of interest" description="Disordered" evidence="10">
    <location>
        <begin position="1268"/>
        <end position="1300"/>
    </location>
</feature>
<proteinExistence type="predicted"/>
<keyword evidence="2 11" id="KW-0812">Transmembrane</keyword>
<keyword evidence="5 11" id="KW-1133">Transmembrane helix</keyword>
<feature type="disulfide bond" evidence="9">
    <location>
        <begin position="471"/>
        <end position="481"/>
    </location>
</feature>
<dbReference type="GO" id="GO:0005615">
    <property type="term" value="C:extracellular space"/>
    <property type="evidence" value="ECO:0007669"/>
    <property type="project" value="TreeGrafter"/>
</dbReference>
<feature type="domain" description="SRCR" evidence="13">
    <location>
        <begin position="1006"/>
        <end position="1099"/>
    </location>
</feature>
<feature type="disulfide bond" evidence="9">
    <location>
        <begin position="583"/>
        <end position="593"/>
    </location>
</feature>
<dbReference type="GO" id="GO:0004252">
    <property type="term" value="F:serine-type endopeptidase activity"/>
    <property type="evidence" value="ECO:0007669"/>
    <property type="project" value="TreeGrafter"/>
</dbReference>
<dbReference type="GO" id="GO:0031638">
    <property type="term" value="P:zymogen activation"/>
    <property type="evidence" value="ECO:0007669"/>
    <property type="project" value="TreeGrafter"/>
</dbReference>
<feature type="domain" description="SRCR" evidence="13">
    <location>
        <begin position="401"/>
        <end position="511"/>
    </location>
</feature>
<evidence type="ECO:0000259" key="13">
    <source>
        <dbReference type="PROSITE" id="PS50287"/>
    </source>
</evidence>
<keyword evidence="4" id="KW-0677">Repeat</keyword>
<protein>
    <recommendedName>
        <fullName evidence="13">SRCR domain-containing protein</fullName>
    </recommendedName>
</protein>
<keyword evidence="15" id="KW-1185">Reference proteome</keyword>
<dbReference type="PROSITE" id="PS50287">
    <property type="entry name" value="SRCR_2"/>
    <property type="match status" value="10"/>
</dbReference>
<feature type="domain" description="SRCR" evidence="13">
    <location>
        <begin position="717"/>
        <end position="813"/>
    </location>
</feature>
<comment type="caution">
    <text evidence="14">The sequence shown here is derived from an EMBL/GenBank/DDBJ whole genome shotgun (WGS) entry which is preliminary data.</text>
</comment>
<evidence type="ECO:0000256" key="7">
    <source>
        <dbReference type="ARBA" id="ARBA00023157"/>
    </source>
</evidence>
<keyword evidence="8" id="KW-0325">Glycoprotein</keyword>
<evidence type="ECO:0000256" key="5">
    <source>
        <dbReference type="ARBA" id="ARBA00022989"/>
    </source>
</evidence>
<feature type="domain" description="SRCR" evidence="13">
    <location>
        <begin position="818"/>
        <end position="924"/>
    </location>
</feature>
<dbReference type="PANTHER" id="PTHR48071:SF25">
    <property type="entry name" value="SCAVENGER RECEPTOR CYSTEINE-RICH TYPE 1 PROTEIN M160-LIKE ISOFORM X1"/>
    <property type="match status" value="1"/>
</dbReference>
<feature type="disulfide bond" evidence="9">
    <location>
        <begin position="976"/>
        <end position="986"/>
    </location>
</feature>
<evidence type="ECO:0000256" key="8">
    <source>
        <dbReference type="ARBA" id="ARBA00023180"/>
    </source>
</evidence>
<evidence type="ECO:0000256" key="12">
    <source>
        <dbReference type="SAM" id="SignalP"/>
    </source>
</evidence>
<evidence type="ECO:0000256" key="11">
    <source>
        <dbReference type="SAM" id="Phobius"/>
    </source>
</evidence>